<gene>
    <name evidence="1" type="ORF">CH063_14356</name>
</gene>
<accession>H1VY87</accession>
<reference evidence="2" key="1">
    <citation type="journal article" date="2012" name="Nat. Genet.">
        <title>Lifestyle transitions in plant pathogenic Colletotrichum fungi deciphered by genome and transcriptome analyses.</title>
        <authorList>
            <person name="O'Connell R.J."/>
            <person name="Thon M.R."/>
            <person name="Hacquard S."/>
            <person name="Amyotte S.G."/>
            <person name="Kleemann J."/>
            <person name="Torres M.F."/>
            <person name="Damm U."/>
            <person name="Buiate E.A."/>
            <person name="Epstein L."/>
            <person name="Alkan N."/>
            <person name="Altmueller J."/>
            <person name="Alvarado-Balderrama L."/>
            <person name="Bauser C.A."/>
            <person name="Becker C."/>
            <person name="Birren B.W."/>
            <person name="Chen Z."/>
            <person name="Choi J."/>
            <person name="Crouch J.A."/>
            <person name="Duvick J.P."/>
            <person name="Farman M.A."/>
            <person name="Gan P."/>
            <person name="Heiman D."/>
            <person name="Henrissat B."/>
            <person name="Howard R.J."/>
            <person name="Kabbage M."/>
            <person name="Koch C."/>
            <person name="Kracher B."/>
            <person name="Kubo Y."/>
            <person name="Law A.D."/>
            <person name="Lebrun M.-H."/>
            <person name="Lee Y.-H."/>
            <person name="Miyara I."/>
            <person name="Moore N."/>
            <person name="Neumann U."/>
            <person name="Nordstroem K."/>
            <person name="Panaccione D.G."/>
            <person name="Panstruga R."/>
            <person name="Place M."/>
            <person name="Proctor R.H."/>
            <person name="Prusky D."/>
            <person name="Rech G."/>
            <person name="Reinhardt R."/>
            <person name="Rollins J.A."/>
            <person name="Rounsley S."/>
            <person name="Schardl C.L."/>
            <person name="Schwartz D.C."/>
            <person name="Shenoy N."/>
            <person name="Shirasu K."/>
            <person name="Sikhakolli U.R."/>
            <person name="Stueber K."/>
            <person name="Sukno S.A."/>
            <person name="Sweigard J.A."/>
            <person name="Takano Y."/>
            <person name="Takahara H."/>
            <person name="Trail F."/>
            <person name="van der Does H.C."/>
            <person name="Voll L.M."/>
            <person name="Will I."/>
            <person name="Young S."/>
            <person name="Zeng Q."/>
            <person name="Zhang J."/>
            <person name="Zhou S."/>
            <person name="Dickman M.B."/>
            <person name="Schulze-Lefert P."/>
            <person name="Ver Loren van Themaat E."/>
            <person name="Ma L.-J."/>
            <person name="Vaillancourt L.J."/>
        </authorList>
    </citation>
    <scope>NUCLEOTIDE SEQUENCE [LARGE SCALE GENOMIC DNA]</scope>
    <source>
        <strain evidence="2">IMI 349063</strain>
    </source>
</reference>
<dbReference type="HOGENOM" id="CLU_1767932_0_0_1"/>
<protein>
    <submittedName>
        <fullName evidence="1">Uncharacterized protein</fullName>
    </submittedName>
</protein>
<name>H1VY87_COLHI</name>
<proteinExistence type="predicted"/>
<dbReference type="EMBL" id="CACQ02007520">
    <property type="protein sequence ID" value="CCF45199.1"/>
    <property type="molecule type" value="Genomic_DNA"/>
</dbReference>
<dbReference type="AlphaFoldDB" id="H1VY87"/>
<evidence type="ECO:0000313" key="1">
    <source>
        <dbReference type="EMBL" id="CCF45199.1"/>
    </source>
</evidence>
<evidence type="ECO:0000313" key="2">
    <source>
        <dbReference type="Proteomes" id="UP000007174"/>
    </source>
</evidence>
<sequence length="147" mass="15946">MAGQPSRVEDIRAALCHIISDDSHDQQSPHHRPASMVTNGSLSSPACSYISPCPFGESYVMSRKSRAAAGRVAAETQRHNAVTVARGHPPGCSDIAPRSGTEHRAKMRHENGYPVRVVARPGGEYLYFASFPLPPSSSECTRVMCKR</sequence>
<organism evidence="1 2">
    <name type="scientific">Colletotrichum higginsianum (strain IMI 349063)</name>
    <name type="common">Crucifer anthracnose fungus</name>
    <dbReference type="NCBI Taxonomy" id="759273"/>
    <lineage>
        <taxon>Eukaryota</taxon>
        <taxon>Fungi</taxon>
        <taxon>Dikarya</taxon>
        <taxon>Ascomycota</taxon>
        <taxon>Pezizomycotina</taxon>
        <taxon>Sordariomycetes</taxon>
        <taxon>Hypocreomycetidae</taxon>
        <taxon>Glomerellales</taxon>
        <taxon>Glomerellaceae</taxon>
        <taxon>Colletotrichum</taxon>
        <taxon>Colletotrichum destructivum species complex</taxon>
    </lineage>
</organism>
<dbReference type="Proteomes" id="UP000007174">
    <property type="component" value="Unassembled WGS sequence"/>
</dbReference>